<dbReference type="InParanoid" id="A0A674CYJ0"/>
<dbReference type="InterPro" id="IPR013783">
    <property type="entry name" value="Ig-like_fold"/>
</dbReference>
<dbReference type="GeneTree" id="ENSGT01110000267173"/>
<keyword evidence="5" id="KW-1185">Reference proteome</keyword>
<proteinExistence type="predicted"/>
<name>A0A674CYJ0_SALTR</name>
<evidence type="ECO:0000313" key="4">
    <source>
        <dbReference type="Ensembl" id="ENSSTUP00000088286.1"/>
    </source>
</evidence>
<dbReference type="PROSITE" id="PS50835">
    <property type="entry name" value="IG_LIKE"/>
    <property type="match status" value="1"/>
</dbReference>
<keyword evidence="1" id="KW-0732">Signal</keyword>
<dbReference type="Gene3D" id="2.60.40.10">
    <property type="entry name" value="Immunoglobulins"/>
    <property type="match status" value="3"/>
</dbReference>
<accession>A0A674CYJ0</accession>
<dbReference type="AlphaFoldDB" id="A0A674CYJ0"/>
<keyword evidence="2" id="KW-1015">Disulfide bond</keyword>
<evidence type="ECO:0000256" key="1">
    <source>
        <dbReference type="ARBA" id="ARBA00022729"/>
    </source>
</evidence>
<evidence type="ECO:0000313" key="5">
    <source>
        <dbReference type="Proteomes" id="UP000472277"/>
    </source>
</evidence>
<dbReference type="GO" id="GO:0007156">
    <property type="term" value="P:homophilic cell adhesion via plasma membrane adhesion molecules"/>
    <property type="evidence" value="ECO:0007669"/>
    <property type="project" value="TreeGrafter"/>
</dbReference>
<dbReference type="PANTHER" id="PTHR45080:SF8">
    <property type="entry name" value="IG-LIKE DOMAIN-CONTAINING PROTEIN"/>
    <property type="match status" value="1"/>
</dbReference>
<sequence length="388" mass="42416">MYILSCIYKPYNSAHDLICNQCISLSVLASNKTKALATKTEISEQVMKKEIVYGEVESDTEIKASHTQMVMPEGQSLTLRANIPGASDIRWILKGMELANSEDYRYGVSGNNHTMFIKKVSQYKQGVITCEAKTEHSPCSVLASHVIKCQFDTTVTEAQSDAPSFLVQPHSQSIAREPAPEIECLKDNIMVSMTSNRKLSCSKNVYTLEIIEATVADSGKYTIKAKNKYGQCSGTSSINITTLVQEPAKMVIKEQSAAAASLHSDSFSATSVHMAEASMTQEGYFQSQFESISAASVSAITSESMVSMSSSSITEMLSEMMSKDDMLINSFLFLLLLVAPKIESLPEDISIEPRKTLSVSCAFSGHPTPEIEWLGSAMATVNIHIRSM</sequence>
<dbReference type="Proteomes" id="UP000472277">
    <property type="component" value="Chromosome 24"/>
</dbReference>
<dbReference type="GO" id="GO:0005886">
    <property type="term" value="C:plasma membrane"/>
    <property type="evidence" value="ECO:0007669"/>
    <property type="project" value="TreeGrafter"/>
</dbReference>
<organism evidence="4 5">
    <name type="scientific">Salmo trutta</name>
    <name type="common">Brown trout</name>
    <dbReference type="NCBI Taxonomy" id="8032"/>
    <lineage>
        <taxon>Eukaryota</taxon>
        <taxon>Metazoa</taxon>
        <taxon>Chordata</taxon>
        <taxon>Craniata</taxon>
        <taxon>Vertebrata</taxon>
        <taxon>Euteleostomi</taxon>
        <taxon>Actinopterygii</taxon>
        <taxon>Neopterygii</taxon>
        <taxon>Teleostei</taxon>
        <taxon>Protacanthopterygii</taxon>
        <taxon>Salmoniformes</taxon>
        <taxon>Salmonidae</taxon>
        <taxon>Salmoninae</taxon>
        <taxon>Salmo</taxon>
    </lineage>
</organism>
<dbReference type="InterPro" id="IPR013098">
    <property type="entry name" value="Ig_I-set"/>
</dbReference>
<evidence type="ECO:0000256" key="2">
    <source>
        <dbReference type="ARBA" id="ARBA00023157"/>
    </source>
</evidence>
<evidence type="ECO:0000259" key="3">
    <source>
        <dbReference type="PROSITE" id="PS50835"/>
    </source>
</evidence>
<dbReference type="PANTHER" id="PTHR45080">
    <property type="entry name" value="CONTACTIN 5"/>
    <property type="match status" value="1"/>
</dbReference>
<dbReference type="InterPro" id="IPR036179">
    <property type="entry name" value="Ig-like_dom_sf"/>
</dbReference>
<dbReference type="InterPro" id="IPR050958">
    <property type="entry name" value="Cell_Adh-Cytoskel_Orgn"/>
</dbReference>
<protein>
    <recommendedName>
        <fullName evidence="3">Ig-like domain-containing protein</fullName>
    </recommendedName>
</protein>
<feature type="domain" description="Ig-like" evidence="3">
    <location>
        <begin position="340"/>
        <end position="388"/>
    </location>
</feature>
<reference evidence="4" key="2">
    <citation type="submission" date="2025-09" db="UniProtKB">
        <authorList>
            <consortium name="Ensembl"/>
        </authorList>
    </citation>
    <scope>IDENTIFICATION</scope>
</reference>
<dbReference type="InterPro" id="IPR007110">
    <property type="entry name" value="Ig-like_dom"/>
</dbReference>
<dbReference type="CDD" id="cd00096">
    <property type="entry name" value="Ig"/>
    <property type="match status" value="1"/>
</dbReference>
<dbReference type="Ensembl" id="ENSSTUT00000093942.1">
    <property type="protein sequence ID" value="ENSSTUP00000088286.1"/>
    <property type="gene ID" value="ENSSTUG00000038823.1"/>
</dbReference>
<dbReference type="SUPFAM" id="SSF48726">
    <property type="entry name" value="Immunoglobulin"/>
    <property type="match status" value="3"/>
</dbReference>
<reference evidence="4" key="1">
    <citation type="submission" date="2025-08" db="UniProtKB">
        <authorList>
            <consortium name="Ensembl"/>
        </authorList>
    </citation>
    <scope>IDENTIFICATION</scope>
</reference>
<dbReference type="Pfam" id="PF07679">
    <property type="entry name" value="I-set"/>
    <property type="match status" value="2"/>
</dbReference>